<feature type="region of interest" description="Disordered" evidence="1">
    <location>
        <begin position="1"/>
        <end position="23"/>
    </location>
</feature>
<evidence type="ECO:0000256" key="1">
    <source>
        <dbReference type="SAM" id="MobiDB-lite"/>
    </source>
</evidence>
<proteinExistence type="predicted"/>
<accession>A0ABV5EHF7</accession>
<keyword evidence="3" id="KW-1185">Reference proteome</keyword>
<dbReference type="Proteomes" id="UP001585080">
    <property type="component" value="Unassembled WGS sequence"/>
</dbReference>
<dbReference type="RefSeq" id="WP_376734841.1">
    <property type="nucleotide sequence ID" value="NZ_JAYMRP010000029.1"/>
</dbReference>
<dbReference type="EMBL" id="JAYMRP010000029">
    <property type="protein sequence ID" value="MFB8776291.1"/>
    <property type="molecule type" value="Genomic_DNA"/>
</dbReference>
<name>A0ABV5EHF7_9ACTN</name>
<reference evidence="2 3" key="1">
    <citation type="submission" date="2024-01" db="EMBL/GenBank/DDBJ databases">
        <title>Genome mining of biosynthetic gene clusters to explore secondary metabolites of Streptomyces sp.</title>
        <authorList>
            <person name="Baig A."/>
            <person name="Ajitkumar Shintre N."/>
            <person name="Kumar H."/>
            <person name="Anbarasu A."/>
            <person name="Ramaiah S."/>
        </authorList>
    </citation>
    <scope>NUCLEOTIDE SEQUENCE [LARGE SCALE GENOMIC DNA]</scope>
    <source>
        <strain evidence="2 3">A57</strain>
    </source>
</reference>
<protein>
    <submittedName>
        <fullName evidence="2">Uncharacterized protein</fullName>
    </submittedName>
</protein>
<gene>
    <name evidence="2" type="ORF">VSS16_26720</name>
</gene>
<evidence type="ECO:0000313" key="3">
    <source>
        <dbReference type="Proteomes" id="UP001585080"/>
    </source>
</evidence>
<organism evidence="2 3">
    <name type="scientific">Streptomyces broussonetiae</name>
    <dbReference type="NCBI Taxonomy" id="2686304"/>
    <lineage>
        <taxon>Bacteria</taxon>
        <taxon>Bacillati</taxon>
        <taxon>Actinomycetota</taxon>
        <taxon>Actinomycetes</taxon>
        <taxon>Kitasatosporales</taxon>
        <taxon>Streptomycetaceae</taxon>
        <taxon>Streptomyces</taxon>
    </lineage>
</organism>
<evidence type="ECO:0000313" key="2">
    <source>
        <dbReference type="EMBL" id="MFB8776291.1"/>
    </source>
</evidence>
<comment type="caution">
    <text evidence="2">The sequence shown here is derived from an EMBL/GenBank/DDBJ whole genome shotgun (WGS) entry which is preliminary data.</text>
</comment>
<sequence length="159" mass="16959">MDTDQNDSAGTAGGIAAHAPPILSRTDGLVRRAARHPAWDRVDAETRESLKALYAAMPVPPAVGEAPREQHLEEAKFRARLDELVSADPVLSHLVAEAASEETDDHRAVLPVPGRRPVPVRWGCPEAGCTRAPVAGESDGPYGSRHCASHPNAVLQRLS</sequence>
<feature type="region of interest" description="Disordered" evidence="1">
    <location>
        <begin position="136"/>
        <end position="159"/>
    </location>
</feature>